<dbReference type="Pfam" id="PF06026">
    <property type="entry name" value="Rib_5-P_isom_A"/>
    <property type="match status" value="1"/>
</dbReference>
<keyword evidence="2" id="KW-1185">Reference proteome</keyword>
<reference evidence="1 2" key="1">
    <citation type="submission" date="2019-02" db="EMBL/GenBank/DDBJ databases">
        <title>Genome sequencing of the rare red list fungi Hericium alpestre (H. flagellum).</title>
        <authorList>
            <person name="Buettner E."/>
            <person name="Kellner H."/>
        </authorList>
    </citation>
    <scope>NUCLEOTIDE SEQUENCE [LARGE SCALE GENOMIC DNA]</scope>
    <source>
        <strain evidence="1 2">DSM 108284</strain>
    </source>
</reference>
<dbReference type="OrthoDB" id="1555531at2759"/>
<name>A0A4Y9ZZM2_9AGAM</name>
<dbReference type="Proteomes" id="UP000298061">
    <property type="component" value="Unassembled WGS sequence"/>
</dbReference>
<gene>
    <name evidence="1" type="ORF">EWM64_g4407</name>
</gene>
<dbReference type="InterPro" id="IPR004788">
    <property type="entry name" value="Ribose5P_isomerase_type_A"/>
</dbReference>
<protein>
    <submittedName>
        <fullName evidence="1">Uncharacterized protein</fullName>
    </submittedName>
</protein>
<evidence type="ECO:0000313" key="2">
    <source>
        <dbReference type="Proteomes" id="UP000298061"/>
    </source>
</evidence>
<sequence length="63" mass="6732">MRDPYTLLAKIKMLTGVVEVGLFCHMAKAAYFGNQDGSVTVKWDNGAVDHVAAPTAPLAKPSQ</sequence>
<proteinExistence type="predicted"/>
<evidence type="ECO:0000313" key="1">
    <source>
        <dbReference type="EMBL" id="TFY79610.1"/>
    </source>
</evidence>
<dbReference type="STRING" id="135208.A0A4Y9ZZM2"/>
<organism evidence="1 2">
    <name type="scientific">Hericium alpestre</name>
    <dbReference type="NCBI Taxonomy" id="135208"/>
    <lineage>
        <taxon>Eukaryota</taxon>
        <taxon>Fungi</taxon>
        <taxon>Dikarya</taxon>
        <taxon>Basidiomycota</taxon>
        <taxon>Agaricomycotina</taxon>
        <taxon>Agaricomycetes</taxon>
        <taxon>Russulales</taxon>
        <taxon>Hericiaceae</taxon>
        <taxon>Hericium</taxon>
    </lineage>
</organism>
<comment type="caution">
    <text evidence="1">The sequence shown here is derived from an EMBL/GenBank/DDBJ whole genome shotgun (WGS) entry which is preliminary data.</text>
</comment>
<dbReference type="GO" id="GO:0009052">
    <property type="term" value="P:pentose-phosphate shunt, non-oxidative branch"/>
    <property type="evidence" value="ECO:0007669"/>
    <property type="project" value="InterPro"/>
</dbReference>
<accession>A0A4Y9ZZM2</accession>
<dbReference type="GO" id="GO:0004751">
    <property type="term" value="F:ribose-5-phosphate isomerase activity"/>
    <property type="evidence" value="ECO:0007669"/>
    <property type="project" value="InterPro"/>
</dbReference>
<dbReference type="EMBL" id="SFCI01000470">
    <property type="protein sequence ID" value="TFY79610.1"/>
    <property type="molecule type" value="Genomic_DNA"/>
</dbReference>
<dbReference type="AlphaFoldDB" id="A0A4Y9ZZM2"/>